<dbReference type="RefSeq" id="WP_376851557.1">
    <property type="nucleotide sequence ID" value="NZ_JBHSMF010000009.1"/>
</dbReference>
<dbReference type="Proteomes" id="UP001596037">
    <property type="component" value="Unassembled WGS sequence"/>
</dbReference>
<dbReference type="InterPro" id="IPR036388">
    <property type="entry name" value="WH-like_DNA-bd_sf"/>
</dbReference>
<evidence type="ECO:0000313" key="2">
    <source>
        <dbReference type="EMBL" id="MFC5499330.1"/>
    </source>
</evidence>
<dbReference type="SMART" id="SM00347">
    <property type="entry name" value="HTH_MARR"/>
    <property type="match status" value="1"/>
</dbReference>
<dbReference type="Pfam" id="PF12802">
    <property type="entry name" value="MarR_2"/>
    <property type="match status" value="1"/>
</dbReference>
<dbReference type="PANTHER" id="PTHR33164">
    <property type="entry name" value="TRANSCRIPTIONAL REGULATOR, MARR FAMILY"/>
    <property type="match status" value="1"/>
</dbReference>
<reference evidence="3" key="1">
    <citation type="journal article" date="2019" name="Int. J. Syst. Evol. Microbiol.">
        <title>The Global Catalogue of Microorganisms (GCM) 10K type strain sequencing project: providing services to taxonomists for standard genome sequencing and annotation.</title>
        <authorList>
            <consortium name="The Broad Institute Genomics Platform"/>
            <consortium name="The Broad Institute Genome Sequencing Center for Infectious Disease"/>
            <person name="Wu L."/>
            <person name="Ma J."/>
        </authorList>
    </citation>
    <scope>NUCLEOTIDE SEQUENCE [LARGE SCALE GENOMIC DNA]</scope>
    <source>
        <strain evidence="3">CCUG 57401</strain>
    </source>
</reference>
<proteinExistence type="predicted"/>
<feature type="domain" description="HTH marR-type" evidence="1">
    <location>
        <begin position="8"/>
        <end position="142"/>
    </location>
</feature>
<accession>A0ABW0NH15</accession>
<dbReference type="Gene3D" id="1.10.10.10">
    <property type="entry name" value="Winged helix-like DNA-binding domain superfamily/Winged helix DNA-binding domain"/>
    <property type="match status" value="1"/>
</dbReference>
<evidence type="ECO:0000313" key="3">
    <source>
        <dbReference type="Proteomes" id="UP001596037"/>
    </source>
</evidence>
<dbReference type="InterPro" id="IPR000835">
    <property type="entry name" value="HTH_MarR-typ"/>
</dbReference>
<dbReference type="InterPro" id="IPR039422">
    <property type="entry name" value="MarR/SlyA-like"/>
</dbReference>
<dbReference type="PROSITE" id="PS50995">
    <property type="entry name" value="HTH_MARR_2"/>
    <property type="match status" value="1"/>
</dbReference>
<name>A0ABW0NH15_9BURK</name>
<protein>
    <submittedName>
        <fullName evidence="2">MarR family winged helix-turn-helix transcriptional regulator</fullName>
    </submittedName>
</protein>
<gene>
    <name evidence="2" type="ORF">ACFPOE_17425</name>
</gene>
<dbReference type="PANTHER" id="PTHR33164:SF43">
    <property type="entry name" value="HTH-TYPE TRANSCRIPTIONAL REPRESSOR YETL"/>
    <property type="match status" value="1"/>
</dbReference>
<evidence type="ECO:0000259" key="1">
    <source>
        <dbReference type="PROSITE" id="PS50995"/>
    </source>
</evidence>
<dbReference type="InterPro" id="IPR036390">
    <property type="entry name" value="WH_DNA-bd_sf"/>
</dbReference>
<comment type="caution">
    <text evidence="2">The sequence shown here is derived from an EMBL/GenBank/DDBJ whole genome shotgun (WGS) entry which is preliminary data.</text>
</comment>
<dbReference type="EMBL" id="JBHSMF010000009">
    <property type="protein sequence ID" value="MFC5499330.1"/>
    <property type="molecule type" value="Genomic_DNA"/>
</dbReference>
<organism evidence="2 3">
    <name type="scientific">Caenimonas terrae</name>
    <dbReference type="NCBI Taxonomy" id="696074"/>
    <lineage>
        <taxon>Bacteria</taxon>
        <taxon>Pseudomonadati</taxon>
        <taxon>Pseudomonadota</taxon>
        <taxon>Betaproteobacteria</taxon>
        <taxon>Burkholderiales</taxon>
        <taxon>Comamonadaceae</taxon>
        <taxon>Caenimonas</taxon>
    </lineage>
</organism>
<dbReference type="SUPFAM" id="SSF46785">
    <property type="entry name" value="Winged helix' DNA-binding domain"/>
    <property type="match status" value="1"/>
</dbReference>
<keyword evidence="3" id="KW-1185">Reference proteome</keyword>
<sequence>MDKPKRLSKADFEARARFRRQLRSFERFGEEQAARHGITLGQYQLLVQIKGMPGRSWALVGELAAALLLKHHTAVELVARCDAAGLVRRERDPDDHRKVRVFLTPVGERKLHAIALRHREELGQLLAHIRQAVGAESGPPPR</sequence>